<dbReference type="EMBL" id="JAWZYT010001070">
    <property type="protein sequence ID" value="KAK4315874.1"/>
    <property type="molecule type" value="Genomic_DNA"/>
</dbReference>
<evidence type="ECO:0000313" key="1">
    <source>
        <dbReference type="EMBL" id="KAK4315874.1"/>
    </source>
</evidence>
<sequence length="184" mass="21555">MIEPCRSEWSSPVTLVPKHDGSQRLCLDYRKVNQVTRTDAYPIPRMEDCLDKKEIDYLLEHDMIEPCRSEWSSPVTLVPKHDGSQRLCLDYRKVNQVTRTDAYPIPRMEDCLDKKEIDYLLEHDMIEPCRSEWSSPVTLVPKHDGSQRLCLDYRKVNQVTRTDAYPIPRMEDCLDKVGKASLER</sequence>
<keyword evidence="2" id="KW-1185">Reference proteome</keyword>
<dbReference type="AlphaFoldDB" id="A0AAE1UEM4"/>
<name>A0AAE1UEM4_9EUCA</name>
<organism evidence="1 2">
    <name type="scientific">Petrolisthes manimaculis</name>
    <dbReference type="NCBI Taxonomy" id="1843537"/>
    <lineage>
        <taxon>Eukaryota</taxon>
        <taxon>Metazoa</taxon>
        <taxon>Ecdysozoa</taxon>
        <taxon>Arthropoda</taxon>
        <taxon>Crustacea</taxon>
        <taxon>Multicrustacea</taxon>
        <taxon>Malacostraca</taxon>
        <taxon>Eumalacostraca</taxon>
        <taxon>Eucarida</taxon>
        <taxon>Decapoda</taxon>
        <taxon>Pleocyemata</taxon>
        <taxon>Anomura</taxon>
        <taxon>Galatheoidea</taxon>
        <taxon>Porcellanidae</taxon>
        <taxon>Petrolisthes</taxon>
    </lineage>
</organism>
<proteinExistence type="predicted"/>
<dbReference type="PANTHER" id="PTHR24559">
    <property type="entry name" value="TRANSPOSON TY3-I GAG-POL POLYPROTEIN"/>
    <property type="match status" value="1"/>
</dbReference>
<evidence type="ECO:0000313" key="2">
    <source>
        <dbReference type="Proteomes" id="UP001292094"/>
    </source>
</evidence>
<dbReference type="SUPFAM" id="SSF56672">
    <property type="entry name" value="DNA/RNA polymerases"/>
    <property type="match status" value="3"/>
</dbReference>
<dbReference type="GO" id="GO:0071897">
    <property type="term" value="P:DNA biosynthetic process"/>
    <property type="evidence" value="ECO:0007669"/>
    <property type="project" value="UniProtKB-ARBA"/>
</dbReference>
<reference evidence="1" key="1">
    <citation type="submission" date="2023-11" db="EMBL/GenBank/DDBJ databases">
        <title>Genome assemblies of two species of porcelain crab, Petrolisthes cinctipes and Petrolisthes manimaculis (Anomura: Porcellanidae).</title>
        <authorList>
            <person name="Angst P."/>
        </authorList>
    </citation>
    <scope>NUCLEOTIDE SEQUENCE</scope>
    <source>
        <strain evidence="1">PB745_02</strain>
        <tissue evidence="1">Gill</tissue>
    </source>
</reference>
<evidence type="ECO:0008006" key="3">
    <source>
        <dbReference type="Google" id="ProtNLM"/>
    </source>
</evidence>
<dbReference type="InterPro" id="IPR043502">
    <property type="entry name" value="DNA/RNA_pol_sf"/>
</dbReference>
<gene>
    <name evidence="1" type="ORF">Pmani_012925</name>
</gene>
<comment type="caution">
    <text evidence="1">The sequence shown here is derived from an EMBL/GenBank/DDBJ whole genome shotgun (WGS) entry which is preliminary data.</text>
</comment>
<dbReference type="Proteomes" id="UP001292094">
    <property type="component" value="Unassembled WGS sequence"/>
</dbReference>
<dbReference type="Gene3D" id="3.10.10.10">
    <property type="entry name" value="HIV Type 1 Reverse Transcriptase, subunit A, domain 1"/>
    <property type="match status" value="3"/>
</dbReference>
<accession>A0AAE1UEM4</accession>
<dbReference type="InterPro" id="IPR053134">
    <property type="entry name" value="RNA-dir_DNA_polymerase"/>
</dbReference>
<protein>
    <recommendedName>
        <fullName evidence="3">Reverse transcriptase</fullName>
    </recommendedName>
</protein>
<dbReference type="PANTHER" id="PTHR24559:SF444">
    <property type="entry name" value="REVERSE TRANSCRIPTASE DOMAIN-CONTAINING PROTEIN"/>
    <property type="match status" value="1"/>
</dbReference>